<dbReference type="AlphaFoldDB" id="A0A0A9DM26"/>
<sequence length="131" mass="14457">MTMAWMCSSGRHHDWRCMYLNSRSERCQSPRRENSRYTAAKSCSVSRCRAVSRHRAIEPRGGRLLSRSISDSTSYELLPPPAAAGTTSSLLAAAAAAPARSSTASLVPAPWLLLGPRQLLLAVGEWRRSQW</sequence>
<reference evidence="1" key="2">
    <citation type="journal article" date="2015" name="Data Brief">
        <title>Shoot transcriptome of the giant reed, Arundo donax.</title>
        <authorList>
            <person name="Barrero R.A."/>
            <person name="Guerrero F.D."/>
            <person name="Moolhuijzen P."/>
            <person name="Goolsby J.A."/>
            <person name="Tidwell J."/>
            <person name="Bellgard S.E."/>
            <person name="Bellgard M.I."/>
        </authorList>
    </citation>
    <scope>NUCLEOTIDE SEQUENCE</scope>
    <source>
        <tissue evidence="1">Shoot tissue taken approximately 20 cm above the soil surface</tissue>
    </source>
</reference>
<reference evidence="1" key="1">
    <citation type="submission" date="2014-09" db="EMBL/GenBank/DDBJ databases">
        <authorList>
            <person name="Magalhaes I.L.F."/>
            <person name="Oliveira U."/>
            <person name="Santos F.R."/>
            <person name="Vidigal T.H.D.A."/>
            <person name="Brescovit A.D."/>
            <person name="Santos A.J."/>
        </authorList>
    </citation>
    <scope>NUCLEOTIDE SEQUENCE</scope>
    <source>
        <tissue evidence="1">Shoot tissue taken approximately 20 cm above the soil surface</tissue>
    </source>
</reference>
<proteinExistence type="predicted"/>
<accession>A0A0A9DM26</accession>
<protein>
    <submittedName>
        <fullName evidence="1">Uncharacterized protein</fullName>
    </submittedName>
</protein>
<evidence type="ECO:0000313" key="1">
    <source>
        <dbReference type="EMBL" id="JAD84837.1"/>
    </source>
</evidence>
<dbReference type="EMBL" id="GBRH01213058">
    <property type="protein sequence ID" value="JAD84837.1"/>
    <property type="molecule type" value="Transcribed_RNA"/>
</dbReference>
<organism evidence="1">
    <name type="scientific">Arundo donax</name>
    <name type="common">Giant reed</name>
    <name type="synonym">Donax arundinaceus</name>
    <dbReference type="NCBI Taxonomy" id="35708"/>
    <lineage>
        <taxon>Eukaryota</taxon>
        <taxon>Viridiplantae</taxon>
        <taxon>Streptophyta</taxon>
        <taxon>Embryophyta</taxon>
        <taxon>Tracheophyta</taxon>
        <taxon>Spermatophyta</taxon>
        <taxon>Magnoliopsida</taxon>
        <taxon>Liliopsida</taxon>
        <taxon>Poales</taxon>
        <taxon>Poaceae</taxon>
        <taxon>PACMAD clade</taxon>
        <taxon>Arundinoideae</taxon>
        <taxon>Arundineae</taxon>
        <taxon>Arundo</taxon>
    </lineage>
</organism>
<name>A0A0A9DM26_ARUDO</name>